<keyword evidence="3" id="KW-1185">Reference proteome</keyword>
<proteinExistence type="predicted"/>
<protein>
    <submittedName>
        <fullName evidence="2">Uncharacterized protein</fullName>
    </submittedName>
</protein>
<sequence>MRASSGTLLACLGTLSTLALAKVNCIGDVVIADSDDAREVREACEIITGDITLVGSFEDSINLDGVKKIGGNFFHEQCSWEMSPPSVCPKPSKRTISSSTLESIRGSLTVDSTSGLEALSFPGLMVVNGSLNLMSLDDLKHVDFTSLEYVARLSWNTENLKTLKMNGLKNMGEGRQGEETLQFISVGELNSVDTFYKNPIHADDDTGAIIDLDADWMPNVKDVTIGWEFMDALRINVTELDVTLGGPNTTEMEIGSIGLRQGSINLEGSSKLETLKVGSFYVNTTDPSLGPDIEHLSLPFEELGGLYLQDWKTLRSIQLPPAAEKWKSFSLQLEDCENLDLTSEYNADKEKTWYWPMSDMEDLRVTGNISNAFL</sequence>
<feature type="chain" id="PRO_5047048671" evidence="1">
    <location>
        <begin position="22"/>
        <end position="374"/>
    </location>
</feature>
<comment type="caution">
    <text evidence="2">The sequence shown here is derived from an EMBL/GenBank/DDBJ whole genome shotgun (WGS) entry which is preliminary data.</text>
</comment>
<evidence type="ECO:0000313" key="3">
    <source>
        <dbReference type="Proteomes" id="UP001498476"/>
    </source>
</evidence>
<dbReference type="SUPFAM" id="SSF52058">
    <property type="entry name" value="L domain-like"/>
    <property type="match status" value="1"/>
</dbReference>
<reference evidence="2 3" key="1">
    <citation type="journal article" date="2025" name="Microbiol. Resour. Announc.">
        <title>Draft genome sequences for Neonectria magnoliae and Neonectria punicea, canker pathogens of Liriodendron tulipifera and Acer saccharum in West Virginia.</title>
        <authorList>
            <person name="Petronek H.M."/>
            <person name="Kasson M.T."/>
            <person name="Metheny A.M."/>
            <person name="Stauder C.M."/>
            <person name="Lovett B."/>
            <person name="Lynch S.C."/>
            <person name="Garnas J.R."/>
            <person name="Kasson L.R."/>
            <person name="Stajich J.E."/>
        </authorList>
    </citation>
    <scope>NUCLEOTIDE SEQUENCE [LARGE SCALE GENOMIC DNA]</scope>
    <source>
        <strain evidence="2 3">NRRL 64653</strain>
    </source>
</reference>
<keyword evidence="1" id="KW-0732">Signal</keyword>
<organism evidence="2 3">
    <name type="scientific">Neonectria punicea</name>
    <dbReference type="NCBI Taxonomy" id="979145"/>
    <lineage>
        <taxon>Eukaryota</taxon>
        <taxon>Fungi</taxon>
        <taxon>Dikarya</taxon>
        <taxon>Ascomycota</taxon>
        <taxon>Pezizomycotina</taxon>
        <taxon>Sordariomycetes</taxon>
        <taxon>Hypocreomycetidae</taxon>
        <taxon>Hypocreales</taxon>
        <taxon>Nectriaceae</taxon>
        <taxon>Neonectria</taxon>
    </lineage>
</organism>
<name>A0ABR1HK73_9HYPO</name>
<evidence type="ECO:0000256" key="1">
    <source>
        <dbReference type="SAM" id="SignalP"/>
    </source>
</evidence>
<dbReference type="InterPro" id="IPR036941">
    <property type="entry name" value="Rcpt_L-dom_sf"/>
</dbReference>
<dbReference type="Gene3D" id="3.80.20.20">
    <property type="entry name" value="Receptor L-domain"/>
    <property type="match status" value="1"/>
</dbReference>
<feature type="signal peptide" evidence="1">
    <location>
        <begin position="1"/>
        <end position="21"/>
    </location>
</feature>
<dbReference type="Proteomes" id="UP001498476">
    <property type="component" value="Unassembled WGS sequence"/>
</dbReference>
<gene>
    <name evidence="2" type="ORF">QQX98_002052</name>
</gene>
<evidence type="ECO:0000313" key="2">
    <source>
        <dbReference type="EMBL" id="KAK7421585.1"/>
    </source>
</evidence>
<accession>A0ABR1HK73</accession>
<dbReference type="EMBL" id="JAZAVJ010000021">
    <property type="protein sequence ID" value="KAK7421585.1"/>
    <property type="molecule type" value="Genomic_DNA"/>
</dbReference>